<evidence type="ECO:0000259" key="4">
    <source>
        <dbReference type="PROSITE" id="PS01124"/>
    </source>
</evidence>
<accession>A0AAX3W5Q8</accession>
<reference evidence="5" key="1">
    <citation type="journal article" date="2023" name="Antibiotics">
        <title>Prevalence and Molecular Characterization of Methicillin-Resistant Staphylococci (MRS) and Mammaliicocci (MRM) in Dromedary Camels from Algeria: First Detection of SCCmec-mecC Hybrid in Methicillin-Resistant Mammaliicoccus lentus.</title>
        <authorList>
            <person name="Belhout C."/>
            <person name="Boyen F."/>
            <person name="Vereecke N."/>
            <person name="Theuns S."/>
            <person name="Taibi N."/>
            <person name="Stegger M."/>
            <person name="de la Fe-Rodriguez P.Y."/>
            <person name="Bouayad L."/>
            <person name="Elgroud R."/>
            <person name="Butaye P."/>
        </authorList>
    </citation>
    <scope>NUCLEOTIDE SEQUENCE</scope>
    <source>
        <strain evidence="5">7048</strain>
    </source>
</reference>
<dbReference type="InterPro" id="IPR018060">
    <property type="entry name" value="HTH_AraC"/>
</dbReference>
<dbReference type="SMART" id="SM00342">
    <property type="entry name" value="HTH_ARAC"/>
    <property type="match status" value="1"/>
</dbReference>
<dbReference type="Pfam" id="PF12833">
    <property type="entry name" value="HTH_18"/>
    <property type="match status" value="1"/>
</dbReference>
<proteinExistence type="predicted"/>
<dbReference type="PROSITE" id="PS01124">
    <property type="entry name" value="HTH_ARAC_FAMILY_2"/>
    <property type="match status" value="1"/>
</dbReference>
<evidence type="ECO:0000256" key="1">
    <source>
        <dbReference type="ARBA" id="ARBA00023015"/>
    </source>
</evidence>
<dbReference type="Proteomes" id="UP001223261">
    <property type="component" value="Chromosome"/>
</dbReference>
<dbReference type="Gene3D" id="1.10.10.60">
    <property type="entry name" value="Homeodomain-like"/>
    <property type="match status" value="2"/>
</dbReference>
<name>A0AAX3W5Q8_MAMLE</name>
<sequence length="309" mass="37039">MKNIYEIKYFKYSATKYRNHNGLSFFVVLKGQVMLTINSESTTYREGEMFLLKHNECYKLDVSEGNIVVQIHFYESLLDNLIPELLTNQFQLKNQSETIQLREQLIQLCSIYLTKDDDKNIKILKTLLYIVENIKTSFEFSYDMDTISPEGLHPVIEEIKNYIYINYNEKITMNTFTSKYHLSESYFSKMFKEQMGMNFKDYLTDIRLLNSIYDLIHTNEKVIDISEKHGFYNVSAYISSFKLHYGITHKKYRTMFQSENTKFARQNFYNEIDYEKKLSIDEIKSYLKYFKTTYINTDIQQDKEMLLLK</sequence>
<evidence type="ECO:0000313" key="6">
    <source>
        <dbReference type="Proteomes" id="UP001223261"/>
    </source>
</evidence>
<keyword evidence="3" id="KW-0804">Transcription</keyword>
<dbReference type="PANTHER" id="PTHR43280:SF2">
    <property type="entry name" value="HTH-TYPE TRANSCRIPTIONAL REGULATOR EXSA"/>
    <property type="match status" value="1"/>
</dbReference>
<dbReference type="EMBL" id="CP118848">
    <property type="protein sequence ID" value="WHI60628.1"/>
    <property type="molecule type" value="Genomic_DNA"/>
</dbReference>
<dbReference type="RefSeq" id="WP_070045500.1">
    <property type="nucleotide sequence ID" value="NZ_CP118848.1"/>
</dbReference>
<dbReference type="GO" id="GO:0003700">
    <property type="term" value="F:DNA-binding transcription factor activity"/>
    <property type="evidence" value="ECO:0007669"/>
    <property type="project" value="InterPro"/>
</dbReference>
<keyword evidence="1" id="KW-0805">Transcription regulation</keyword>
<dbReference type="SUPFAM" id="SSF46689">
    <property type="entry name" value="Homeodomain-like"/>
    <property type="match status" value="2"/>
</dbReference>
<organism evidence="5 6">
    <name type="scientific">Mammaliicoccus lentus</name>
    <name type="common">Staphylococcus lentus</name>
    <dbReference type="NCBI Taxonomy" id="42858"/>
    <lineage>
        <taxon>Bacteria</taxon>
        <taxon>Bacillati</taxon>
        <taxon>Bacillota</taxon>
        <taxon>Bacilli</taxon>
        <taxon>Bacillales</taxon>
        <taxon>Staphylococcaceae</taxon>
        <taxon>Mammaliicoccus</taxon>
    </lineage>
</organism>
<dbReference type="InterPro" id="IPR009057">
    <property type="entry name" value="Homeodomain-like_sf"/>
</dbReference>
<keyword evidence="2" id="KW-0238">DNA-binding</keyword>
<evidence type="ECO:0000256" key="3">
    <source>
        <dbReference type="ARBA" id="ARBA00023163"/>
    </source>
</evidence>
<dbReference type="PANTHER" id="PTHR43280">
    <property type="entry name" value="ARAC-FAMILY TRANSCRIPTIONAL REGULATOR"/>
    <property type="match status" value="1"/>
</dbReference>
<protein>
    <submittedName>
        <fullName evidence="5">Helix-turn-helix transcriptional regulator</fullName>
    </submittedName>
</protein>
<dbReference type="GO" id="GO:0043565">
    <property type="term" value="F:sequence-specific DNA binding"/>
    <property type="evidence" value="ECO:0007669"/>
    <property type="project" value="InterPro"/>
</dbReference>
<evidence type="ECO:0000313" key="5">
    <source>
        <dbReference type="EMBL" id="WHI60628.1"/>
    </source>
</evidence>
<dbReference type="AlphaFoldDB" id="A0AAX3W5Q8"/>
<feature type="domain" description="HTH araC/xylS-type" evidence="4">
    <location>
        <begin position="157"/>
        <end position="255"/>
    </location>
</feature>
<evidence type="ECO:0000256" key="2">
    <source>
        <dbReference type="ARBA" id="ARBA00023125"/>
    </source>
</evidence>
<gene>
    <name evidence="5" type="ORF">PYH69_03080</name>
</gene>